<keyword evidence="1" id="KW-0647">Proteasome</keyword>
<name>A0A7L9FIG0_9CREN</name>
<dbReference type="InParanoid" id="A0A7L9FIG0"/>
<dbReference type="GeneID" id="59148978"/>
<sequence length="252" mass="27687">MKPGWSISLYGEIPQGGIAVVGLPDAGLVGPISTSHLVKQWDLRNIGYIDSPSIPPVILFHEASPLLPIRIYGGYKGNDFILVVHSDVAIPPKSIYGLSSFLTAKLVEKGVKRVFLLGGIAVQDRLNIETPKTYAASIEAETLDYARRMGIEPLKEGFIGGVYAQILKEGYKRGLSALALLSECFLNYPDPGASASTLQAFSKLVGKEVDVRQLIEQEEEIRLKLRELMKRTMETMKGSGKEYEYTIPALYV</sequence>
<evidence type="ECO:0000313" key="2">
    <source>
        <dbReference type="Proteomes" id="UP000594121"/>
    </source>
</evidence>
<proteinExistence type="predicted"/>
<dbReference type="InterPro" id="IPR038389">
    <property type="entry name" value="PSMG2_sf"/>
</dbReference>
<keyword evidence="2" id="KW-1185">Reference proteome</keyword>
<dbReference type="RefSeq" id="WP_192819552.1">
    <property type="nucleotide sequence ID" value="NZ_CP062310.1"/>
</dbReference>
<evidence type="ECO:0000313" key="1">
    <source>
        <dbReference type="EMBL" id="QOJ79580.1"/>
    </source>
</evidence>
<dbReference type="KEGG" id="thel:IG193_03740"/>
<dbReference type="Gene3D" id="3.40.50.10900">
    <property type="entry name" value="PAC-like subunit"/>
    <property type="match status" value="1"/>
</dbReference>
<organism evidence="1 2">
    <name type="scientific">Infirmifilum lucidum</name>
    <dbReference type="NCBI Taxonomy" id="2776706"/>
    <lineage>
        <taxon>Archaea</taxon>
        <taxon>Thermoproteota</taxon>
        <taxon>Thermoprotei</taxon>
        <taxon>Thermofilales</taxon>
        <taxon>Thermofilaceae</taxon>
        <taxon>Infirmifilum</taxon>
    </lineage>
</organism>
<dbReference type="AlphaFoldDB" id="A0A7L9FIG0"/>
<dbReference type="PANTHER" id="PTHR35610:SF3">
    <property type="entry name" value="PROTEASOME ASSEMBLY CHAPERONE FAMILY PROTEIN"/>
    <property type="match status" value="1"/>
</dbReference>
<reference evidence="1 2" key="1">
    <citation type="submission" date="2020-10" db="EMBL/GenBank/DDBJ databases">
        <title>Thermofilum lucidum 3507LT sp. nov. a novel member of Thermofilaceae family isolated from Chile hot spring, and proposal of description order Thermofilales.</title>
        <authorList>
            <person name="Zayulina K.S."/>
            <person name="Elcheninov A.G."/>
            <person name="Toshchakov S.V."/>
            <person name="Kublanov I.V."/>
        </authorList>
    </citation>
    <scope>NUCLEOTIDE SEQUENCE [LARGE SCALE GENOMIC DNA]</scope>
    <source>
        <strain evidence="1 2">3507LT</strain>
    </source>
</reference>
<dbReference type="SUPFAM" id="SSF159659">
    <property type="entry name" value="Cgl1923-like"/>
    <property type="match status" value="1"/>
</dbReference>
<dbReference type="InterPro" id="IPR019151">
    <property type="entry name" value="Proteasome_assmbl_chaperone_2"/>
</dbReference>
<dbReference type="GO" id="GO:0000502">
    <property type="term" value="C:proteasome complex"/>
    <property type="evidence" value="ECO:0007669"/>
    <property type="project" value="UniProtKB-KW"/>
</dbReference>
<dbReference type="EMBL" id="CP062310">
    <property type="protein sequence ID" value="QOJ79580.1"/>
    <property type="molecule type" value="Genomic_DNA"/>
</dbReference>
<dbReference type="Proteomes" id="UP000594121">
    <property type="component" value="Chromosome"/>
</dbReference>
<accession>A0A7L9FIG0</accession>
<dbReference type="PANTHER" id="PTHR35610">
    <property type="entry name" value="3-ISOPROPYLMALATE DEHYDRATASE-RELATED"/>
    <property type="match status" value="1"/>
</dbReference>
<dbReference type="Pfam" id="PF09754">
    <property type="entry name" value="PAC2"/>
    <property type="match status" value="1"/>
</dbReference>
<protein>
    <submittedName>
        <fullName evidence="1">Proteasome assembly chaperone family protein</fullName>
    </submittedName>
</protein>
<gene>
    <name evidence="1" type="ORF">IG193_03740</name>
</gene>